<keyword evidence="2" id="KW-0472">Membrane</keyword>
<accession>A0A8J3N8P2</accession>
<organism evidence="4 5">
    <name type="scientific">Actinocatenispora rupis</name>
    <dbReference type="NCBI Taxonomy" id="519421"/>
    <lineage>
        <taxon>Bacteria</taxon>
        <taxon>Bacillati</taxon>
        <taxon>Actinomycetota</taxon>
        <taxon>Actinomycetes</taxon>
        <taxon>Micromonosporales</taxon>
        <taxon>Micromonosporaceae</taxon>
        <taxon>Actinocatenispora</taxon>
    </lineage>
</organism>
<evidence type="ECO:0000259" key="3">
    <source>
        <dbReference type="Pfam" id="PF01757"/>
    </source>
</evidence>
<evidence type="ECO:0000313" key="4">
    <source>
        <dbReference type="EMBL" id="GID10519.1"/>
    </source>
</evidence>
<dbReference type="InterPro" id="IPR002656">
    <property type="entry name" value="Acyl_transf_3_dom"/>
</dbReference>
<feature type="transmembrane region" description="Helical" evidence="2">
    <location>
        <begin position="178"/>
        <end position="198"/>
    </location>
</feature>
<feature type="transmembrane region" description="Helical" evidence="2">
    <location>
        <begin position="318"/>
        <end position="337"/>
    </location>
</feature>
<dbReference type="Proteomes" id="UP000612808">
    <property type="component" value="Unassembled WGS sequence"/>
</dbReference>
<protein>
    <submittedName>
        <fullName evidence="4">Acyltransferase</fullName>
    </submittedName>
</protein>
<reference evidence="4" key="1">
    <citation type="submission" date="2021-01" db="EMBL/GenBank/DDBJ databases">
        <title>Whole genome shotgun sequence of Actinocatenispora rupis NBRC 107355.</title>
        <authorList>
            <person name="Komaki H."/>
            <person name="Tamura T."/>
        </authorList>
    </citation>
    <scope>NUCLEOTIDE SEQUENCE</scope>
    <source>
        <strain evidence="4">NBRC 107355</strain>
    </source>
</reference>
<keyword evidence="5" id="KW-1185">Reference proteome</keyword>
<dbReference type="EMBL" id="BOMB01000008">
    <property type="protein sequence ID" value="GID10519.1"/>
    <property type="molecule type" value="Genomic_DNA"/>
</dbReference>
<feature type="transmembrane region" description="Helical" evidence="2">
    <location>
        <begin position="357"/>
        <end position="374"/>
    </location>
</feature>
<evidence type="ECO:0000256" key="2">
    <source>
        <dbReference type="SAM" id="Phobius"/>
    </source>
</evidence>
<evidence type="ECO:0000256" key="1">
    <source>
        <dbReference type="SAM" id="MobiDB-lite"/>
    </source>
</evidence>
<feature type="domain" description="Acyltransferase 3" evidence="3">
    <location>
        <begin position="31"/>
        <end position="368"/>
    </location>
</feature>
<dbReference type="GO" id="GO:0016747">
    <property type="term" value="F:acyltransferase activity, transferring groups other than amino-acyl groups"/>
    <property type="evidence" value="ECO:0007669"/>
    <property type="project" value="InterPro"/>
</dbReference>
<dbReference type="Pfam" id="PF01757">
    <property type="entry name" value="Acyl_transf_3"/>
    <property type="match status" value="1"/>
</dbReference>
<feature type="transmembrane region" description="Helical" evidence="2">
    <location>
        <begin position="204"/>
        <end position="225"/>
    </location>
</feature>
<sequence>MTTLVTPAVPRQATRRGAPRTAGSPVAGRDRFVDAVRAFGTLAVLVLHWLIPVVAWDGHRLDIGNALSGGYGWVVTWPLQVIPLMFFAAGAGAWWSRRHATEVVPFLRRRLGRLMPPVVVFLATWAVVIAPACLALGVPLDAVRRAAGLAPQLLWFVAVYLLLLVVTPALLRAYSRWGLRVAVVLAGAAVAVDLARFAVGGPSWLGYLNVLCVWLVPYLLGFAYADGTLGTLRRRTLALVGAGAVATLAALVAAGPYPPSMVGLPGDAMSNMNPPTVCLLLVTVYQVAAVLLLRGAVLRALDRPVVSRVVGYVQARSMTLYLWHLTAMFVVVGVVLFGLHRALPAAWTAQWWLTRPLWYAGLLAVLAVLVRLFARVETVGVPARLAVHARTAAGYAGVACLLAAVLIAITKGTLATATFGPQALAAALLALGLALTALSRTGRAAVAARDAA</sequence>
<keyword evidence="4" id="KW-0808">Transferase</keyword>
<feature type="transmembrane region" description="Helical" evidence="2">
    <location>
        <begin position="237"/>
        <end position="257"/>
    </location>
</feature>
<feature type="transmembrane region" description="Helical" evidence="2">
    <location>
        <begin position="420"/>
        <end position="439"/>
    </location>
</feature>
<dbReference type="RefSeq" id="WP_203655833.1">
    <property type="nucleotide sequence ID" value="NZ_BAAAZM010000003.1"/>
</dbReference>
<keyword evidence="4" id="KW-0012">Acyltransferase</keyword>
<keyword evidence="2" id="KW-0812">Transmembrane</keyword>
<feature type="region of interest" description="Disordered" evidence="1">
    <location>
        <begin position="1"/>
        <end position="25"/>
    </location>
</feature>
<feature type="transmembrane region" description="Helical" evidence="2">
    <location>
        <begin position="395"/>
        <end position="414"/>
    </location>
</feature>
<feature type="transmembrane region" description="Helical" evidence="2">
    <location>
        <begin position="117"/>
        <end position="140"/>
    </location>
</feature>
<gene>
    <name evidence="4" type="ORF">Aru02nite_14080</name>
</gene>
<evidence type="ECO:0000313" key="5">
    <source>
        <dbReference type="Proteomes" id="UP000612808"/>
    </source>
</evidence>
<feature type="transmembrane region" description="Helical" evidence="2">
    <location>
        <begin position="277"/>
        <end position="297"/>
    </location>
</feature>
<name>A0A8J3N8P2_9ACTN</name>
<feature type="transmembrane region" description="Helical" evidence="2">
    <location>
        <begin position="75"/>
        <end position="96"/>
    </location>
</feature>
<proteinExistence type="predicted"/>
<dbReference type="AlphaFoldDB" id="A0A8J3N8P2"/>
<feature type="transmembrane region" description="Helical" evidence="2">
    <location>
        <begin position="152"/>
        <end position="171"/>
    </location>
</feature>
<comment type="caution">
    <text evidence="4">The sequence shown here is derived from an EMBL/GenBank/DDBJ whole genome shotgun (WGS) entry which is preliminary data.</text>
</comment>
<keyword evidence="2" id="KW-1133">Transmembrane helix</keyword>
<feature type="transmembrane region" description="Helical" evidence="2">
    <location>
        <begin position="35"/>
        <end position="55"/>
    </location>
</feature>